<proteinExistence type="predicted"/>
<sequence length="382" mass="42037">MTEMASDHSSVSPPALSSGASSTQKRETLTSRAKRIIGRGLDVSEEVSNTSESSSRGLKVRKTPTRRREQVLQAQRTHRQRTQGYIRELEKEVLRLRDSETALKSENARLKGILSQNGILVSENASPAGQDGSASPEDPICLLSEPSPPAVGDASSIGSVRIDLTALNTFENEKWCSVTSAMQDTRPFELPTISQAQLFDYGCLDGPIALREGSDGNYGPIPAMNAQAAIDFVLELERPCLGHVKNAYSHKMQFAPLGGRAAPDFNHGPHHVFTTASGLLHCGFGKDPINEPFSMPISSLEKLFQTSLSLNLGDDVTPVQIWANIRRIATKIDLDITMLRQLKFEFMKYARCNSFGSVVHRDIVDAIFDFFFPGERFVPIWS</sequence>
<dbReference type="PANTHER" id="PTHR40621:SF6">
    <property type="entry name" value="AP-1-LIKE TRANSCRIPTION FACTOR YAP1-RELATED"/>
    <property type="match status" value="1"/>
</dbReference>
<dbReference type="GeneID" id="27309197"/>
<accession>A0A0D1XZS1</accession>
<organism evidence="4 5">
    <name type="scientific">Verruconis gallopava</name>
    <dbReference type="NCBI Taxonomy" id="253628"/>
    <lineage>
        <taxon>Eukaryota</taxon>
        <taxon>Fungi</taxon>
        <taxon>Dikarya</taxon>
        <taxon>Ascomycota</taxon>
        <taxon>Pezizomycotina</taxon>
        <taxon>Dothideomycetes</taxon>
        <taxon>Pleosporomycetidae</taxon>
        <taxon>Venturiales</taxon>
        <taxon>Sympoventuriaceae</taxon>
        <taxon>Verruconis</taxon>
    </lineage>
</organism>
<dbReference type="SUPFAM" id="SSF57959">
    <property type="entry name" value="Leucine zipper domain"/>
    <property type="match status" value="1"/>
</dbReference>
<protein>
    <recommendedName>
        <fullName evidence="6">BZIP domain-containing protein</fullName>
    </recommendedName>
</protein>
<evidence type="ECO:0000256" key="3">
    <source>
        <dbReference type="SAM" id="MobiDB-lite"/>
    </source>
</evidence>
<dbReference type="InterPro" id="IPR046347">
    <property type="entry name" value="bZIP_sf"/>
</dbReference>
<dbReference type="OrthoDB" id="2590011at2759"/>
<dbReference type="CDD" id="cd14688">
    <property type="entry name" value="bZIP_YAP"/>
    <property type="match status" value="1"/>
</dbReference>
<feature type="region of interest" description="Disordered" evidence="3">
    <location>
        <begin position="1"/>
        <end position="84"/>
    </location>
</feature>
<dbReference type="VEuPathDB" id="FungiDB:PV09_01224"/>
<dbReference type="GO" id="GO:0000976">
    <property type="term" value="F:transcription cis-regulatory region binding"/>
    <property type="evidence" value="ECO:0007669"/>
    <property type="project" value="InterPro"/>
</dbReference>
<dbReference type="PANTHER" id="PTHR40621">
    <property type="entry name" value="TRANSCRIPTION FACTOR KAPC-RELATED"/>
    <property type="match status" value="1"/>
</dbReference>
<feature type="compositionally biased region" description="Low complexity" evidence="3">
    <location>
        <begin position="46"/>
        <end position="55"/>
    </location>
</feature>
<reference evidence="4 5" key="1">
    <citation type="submission" date="2015-01" db="EMBL/GenBank/DDBJ databases">
        <title>The Genome Sequence of Ochroconis gallopava CBS43764.</title>
        <authorList>
            <consortium name="The Broad Institute Genomics Platform"/>
            <person name="Cuomo C."/>
            <person name="de Hoog S."/>
            <person name="Gorbushina A."/>
            <person name="Stielow B."/>
            <person name="Teixiera M."/>
            <person name="Abouelleil A."/>
            <person name="Chapman S.B."/>
            <person name="Priest M."/>
            <person name="Young S.K."/>
            <person name="Wortman J."/>
            <person name="Nusbaum C."/>
            <person name="Birren B."/>
        </authorList>
    </citation>
    <scope>NUCLEOTIDE SEQUENCE [LARGE SCALE GENOMIC DNA]</scope>
    <source>
        <strain evidence="4 5">CBS 43764</strain>
    </source>
</reference>
<dbReference type="Gene3D" id="1.20.5.170">
    <property type="match status" value="1"/>
</dbReference>
<evidence type="ECO:0000313" key="4">
    <source>
        <dbReference type="EMBL" id="KIW08306.1"/>
    </source>
</evidence>
<name>A0A0D1XZS1_9PEZI</name>
<dbReference type="Proteomes" id="UP000053259">
    <property type="component" value="Unassembled WGS sequence"/>
</dbReference>
<dbReference type="HOGENOM" id="CLU_036934_2_0_1"/>
<dbReference type="InParanoid" id="A0A0D1XZS1"/>
<comment type="subcellular location">
    <subcellularLocation>
        <location evidence="1">Nucleus</location>
    </subcellularLocation>
</comment>
<evidence type="ECO:0000256" key="1">
    <source>
        <dbReference type="ARBA" id="ARBA00004123"/>
    </source>
</evidence>
<dbReference type="RefSeq" id="XP_016218175.1">
    <property type="nucleotide sequence ID" value="XM_016354080.1"/>
</dbReference>
<keyword evidence="5" id="KW-1185">Reference proteome</keyword>
<keyword evidence="2" id="KW-0539">Nucleus</keyword>
<dbReference type="GO" id="GO:0090575">
    <property type="term" value="C:RNA polymerase II transcription regulator complex"/>
    <property type="evidence" value="ECO:0007669"/>
    <property type="project" value="TreeGrafter"/>
</dbReference>
<dbReference type="AlphaFoldDB" id="A0A0D1XZS1"/>
<dbReference type="GO" id="GO:0001228">
    <property type="term" value="F:DNA-binding transcription activator activity, RNA polymerase II-specific"/>
    <property type="evidence" value="ECO:0007669"/>
    <property type="project" value="TreeGrafter"/>
</dbReference>
<dbReference type="InterPro" id="IPR050936">
    <property type="entry name" value="AP-1-like"/>
</dbReference>
<dbReference type="STRING" id="253628.A0A0D1XZS1"/>
<dbReference type="EMBL" id="KN847531">
    <property type="protein sequence ID" value="KIW08306.1"/>
    <property type="molecule type" value="Genomic_DNA"/>
</dbReference>
<gene>
    <name evidence="4" type="ORF">PV09_01224</name>
</gene>
<evidence type="ECO:0000256" key="2">
    <source>
        <dbReference type="ARBA" id="ARBA00023242"/>
    </source>
</evidence>
<evidence type="ECO:0000313" key="5">
    <source>
        <dbReference type="Proteomes" id="UP000053259"/>
    </source>
</evidence>
<evidence type="ECO:0008006" key="6">
    <source>
        <dbReference type="Google" id="ProtNLM"/>
    </source>
</evidence>